<feature type="domain" description="HTH tetR-type" evidence="3">
    <location>
        <begin position="8"/>
        <end position="68"/>
    </location>
</feature>
<dbReference type="Gene3D" id="1.10.357.10">
    <property type="entry name" value="Tetracycline Repressor, domain 2"/>
    <property type="match status" value="1"/>
</dbReference>
<dbReference type="AlphaFoldDB" id="A0A2Z5Y3A8"/>
<dbReference type="InterPro" id="IPR009057">
    <property type="entry name" value="Homeodomain-like_sf"/>
</dbReference>
<evidence type="ECO:0000256" key="1">
    <source>
        <dbReference type="ARBA" id="ARBA00023125"/>
    </source>
</evidence>
<proteinExistence type="predicted"/>
<dbReference type="InterPro" id="IPR050624">
    <property type="entry name" value="HTH-type_Tx_Regulator"/>
</dbReference>
<dbReference type="GO" id="GO:0003677">
    <property type="term" value="F:DNA binding"/>
    <property type="evidence" value="ECO:0007669"/>
    <property type="project" value="UniProtKB-UniRule"/>
</dbReference>
<evidence type="ECO:0000256" key="2">
    <source>
        <dbReference type="PROSITE-ProRule" id="PRU00335"/>
    </source>
</evidence>
<feature type="DNA-binding region" description="H-T-H motif" evidence="2">
    <location>
        <begin position="31"/>
        <end position="50"/>
    </location>
</feature>
<evidence type="ECO:0000313" key="5">
    <source>
        <dbReference type="Proteomes" id="UP000269226"/>
    </source>
</evidence>
<dbReference type="InterPro" id="IPR001647">
    <property type="entry name" value="HTH_TetR"/>
</dbReference>
<protein>
    <submittedName>
        <fullName evidence="4">Transcriptional regulator, AcrR family</fullName>
    </submittedName>
</protein>
<dbReference type="PANTHER" id="PTHR43479:SF7">
    <property type="entry name" value="TETR-FAMILY TRANSCRIPTIONAL REGULATOR"/>
    <property type="match status" value="1"/>
</dbReference>
<accession>A0A2Z5Y3A8</accession>
<name>A0A2Z5Y3A8_9ENTE</name>
<dbReference type="SUPFAM" id="SSF46689">
    <property type="entry name" value="Homeodomain-like"/>
    <property type="match status" value="1"/>
</dbReference>
<dbReference type="PROSITE" id="PS50977">
    <property type="entry name" value="HTH_TETR_2"/>
    <property type="match status" value="1"/>
</dbReference>
<evidence type="ECO:0000259" key="3">
    <source>
        <dbReference type="PROSITE" id="PS50977"/>
    </source>
</evidence>
<dbReference type="Pfam" id="PF14278">
    <property type="entry name" value="TetR_C_8"/>
    <property type="match status" value="1"/>
</dbReference>
<reference evidence="4 5" key="1">
    <citation type="submission" date="2018-01" db="EMBL/GenBank/DDBJ databases">
        <title>Whole genome sequence of Melissococcus plutonius DAT561.</title>
        <authorList>
            <person name="Okumura K."/>
            <person name="Takamatsu D."/>
            <person name="Okura M."/>
        </authorList>
    </citation>
    <scope>NUCLEOTIDE SEQUENCE [LARGE SCALE GENOMIC DNA]</scope>
    <source>
        <strain evidence="4 5">DAT561</strain>
    </source>
</reference>
<dbReference type="GeneID" id="57043773"/>
<dbReference type="RefSeq" id="WP_015695194.1">
    <property type="nucleotide sequence ID" value="NZ_AP018492.1"/>
</dbReference>
<organism evidence="4 5">
    <name type="scientific">Melissococcus plutonius</name>
    <dbReference type="NCBI Taxonomy" id="33970"/>
    <lineage>
        <taxon>Bacteria</taxon>
        <taxon>Bacillati</taxon>
        <taxon>Bacillota</taxon>
        <taxon>Bacilli</taxon>
        <taxon>Lactobacillales</taxon>
        <taxon>Enterococcaceae</taxon>
        <taxon>Melissococcus</taxon>
    </lineage>
</organism>
<dbReference type="EMBL" id="AP018492">
    <property type="protein sequence ID" value="BBC61335.1"/>
    <property type="molecule type" value="Genomic_DNA"/>
</dbReference>
<keyword evidence="1 2" id="KW-0238">DNA-binding</keyword>
<gene>
    <name evidence="4" type="ORF">DAT561_1229</name>
</gene>
<sequence>MKTNTKKEKTKQKIYNALIKLAEEKNIKEVKVSELCRVADINRSTFYLHYQDTYDLIEKLSIEIITEFINNISEKRQIPERIDFKKNPTLLINYQDLLEAIKDAQKAKVIVTMMLGKNGDPNFYSQLKVALWRLLAYFFNDYLPDLKEQFPLVPDDYLNIIFFDVPTEIILHWLEKGMVESPEEIGAILTSANVTSPLTLLVDKAKE</sequence>
<dbReference type="PANTHER" id="PTHR43479">
    <property type="entry name" value="ACREF/ENVCD OPERON REPRESSOR-RELATED"/>
    <property type="match status" value="1"/>
</dbReference>
<dbReference type="Proteomes" id="UP000269226">
    <property type="component" value="Chromosome"/>
</dbReference>
<evidence type="ECO:0000313" key="4">
    <source>
        <dbReference type="EMBL" id="BBC61335.1"/>
    </source>
</evidence>
<dbReference type="InterPro" id="IPR039532">
    <property type="entry name" value="TetR_C_Firmicutes"/>
</dbReference>